<dbReference type="InterPro" id="IPR007453">
    <property type="entry name" value="DsrC/TusE"/>
</dbReference>
<name>A0A851GH59_9BACT</name>
<dbReference type="GO" id="GO:0002143">
    <property type="term" value="P:tRNA wobble position uridine thiolation"/>
    <property type="evidence" value="ECO:0007669"/>
    <property type="project" value="TreeGrafter"/>
</dbReference>
<evidence type="ECO:0000313" key="6">
    <source>
        <dbReference type="Proteomes" id="UP000557872"/>
    </source>
</evidence>
<dbReference type="SUPFAM" id="SSF69721">
    <property type="entry name" value="DsrC, the gamma subunit of dissimilatory sulfite reductase"/>
    <property type="match status" value="1"/>
</dbReference>
<evidence type="ECO:0000256" key="2">
    <source>
        <dbReference type="ARBA" id="ARBA00005718"/>
    </source>
</evidence>
<dbReference type="PIRSF" id="PIRSF006223">
    <property type="entry name" value="DsrC_TusE"/>
    <property type="match status" value="1"/>
</dbReference>
<protein>
    <submittedName>
        <fullName evidence="5">TusE/DsrC/DsvC family sulfur relay protein</fullName>
    </submittedName>
</protein>
<dbReference type="NCBIfam" id="TIGR03342">
    <property type="entry name" value="dsrC_tusE_dsvC"/>
    <property type="match status" value="1"/>
</dbReference>
<comment type="subcellular location">
    <subcellularLocation>
        <location evidence="1">Cytoplasm</location>
    </subcellularLocation>
</comment>
<dbReference type="GO" id="GO:0005737">
    <property type="term" value="C:cytoplasm"/>
    <property type="evidence" value="ECO:0007669"/>
    <property type="project" value="UniProtKB-SubCell"/>
</dbReference>
<dbReference type="PANTHER" id="PTHR37010">
    <property type="entry name" value="SULFURTRANSFERASE TUSE"/>
    <property type="match status" value="1"/>
</dbReference>
<keyword evidence="3" id="KW-0963">Cytoplasm</keyword>
<dbReference type="PANTHER" id="PTHR37010:SF1">
    <property type="entry name" value="SULFURTRANSFERASE TUSE"/>
    <property type="match status" value="1"/>
</dbReference>
<comment type="similarity">
    <text evidence="2">Belongs to the DsrC/TusE family.</text>
</comment>
<sequence>MPDKTINGVSISVDDDGFMTDHSQWNKELAAALAEEEGISLSDGHWKVIDYILADYAEKGTVPGMRRINKVGGIPTKELYALFPGGPIKKAAKVSGLPKPTSCV</sequence>
<dbReference type="RefSeq" id="WP_178933494.1">
    <property type="nucleotide sequence ID" value="NZ_JACBAZ010000005.1"/>
</dbReference>
<accession>A0A851GH59</accession>
<feature type="active site" description="Cysteine persulfide intermediate" evidence="4">
    <location>
        <position position="103"/>
    </location>
</feature>
<gene>
    <name evidence="5" type="ORF">HW115_13820</name>
</gene>
<comment type="caution">
    <text evidence="5">The sequence shown here is derived from an EMBL/GenBank/DDBJ whole genome shotgun (WGS) entry which is preliminary data.</text>
</comment>
<dbReference type="InterPro" id="IPR043163">
    <property type="entry name" value="DsrC-like_N"/>
</dbReference>
<dbReference type="Pfam" id="PF04358">
    <property type="entry name" value="DsrC"/>
    <property type="match status" value="1"/>
</dbReference>
<dbReference type="Proteomes" id="UP000557872">
    <property type="component" value="Unassembled WGS sequence"/>
</dbReference>
<keyword evidence="6" id="KW-1185">Reference proteome</keyword>
<proteinExistence type="inferred from homology"/>
<dbReference type="InterPro" id="IPR025526">
    <property type="entry name" value="DsrC-like_dom_sf"/>
</dbReference>
<evidence type="ECO:0000256" key="1">
    <source>
        <dbReference type="ARBA" id="ARBA00004496"/>
    </source>
</evidence>
<dbReference type="Gene3D" id="3.30.1420.10">
    <property type="match status" value="1"/>
</dbReference>
<dbReference type="GO" id="GO:0097163">
    <property type="term" value="F:sulfur carrier activity"/>
    <property type="evidence" value="ECO:0007669"/>
    <property type="project" value="TreeGrafter"/>
</dbReference>
<dbReference type="EMBL" id="JACBAZ010000005">
    <property type="protein sequence ID" value="NWK56696.1"/>
    <property type="molecule type" value="Genomic_DNA"/>
</dbReference>
<reference evidence="5 6" key="1">
    <citation type="submission" date="2020-07" db="EMBL/GenBank/DDBJ databases">
        <title>Roseicoccus Jingziensis gen. nov., sp. nov., isolated from coastal seawater.</title>
        <authorList>
            <person name="Feng X."/>
        </authorList>
    </citation>
    <scope>NUCLEOTIDE SEQUENCE [LARGE SCALE GENOMIC DNA]</scope>
    <source>
        <strain evidence="5 6">N1E253</strain>
    </source>
</reference>
<dbReference type="Gene3D" id="1.10.10.370">
    <property type="entry name" value="DsrC-like protein, C-terminal domain"/>
    <property type="match status" value="1"/>
</dbReference>
<evidence type="ECO:0000313" key="5">
    <source>
        <dbReference type="EMBL" id="NWK56696.1"/>
    </source>
</evidence>
<evidence type="ECO:0000256" key="4">
    <source>
        <dbReference type="PIRSR" id="PIRSR006223-50"/>
    </source>
</evidence>
<organism evidence="5 6">
    <name type="scientific">Oceaniferula marina</name>
    <dbReference type="NCBI Taxonomy" id="2748318"/>
    <lineage>
        <taxon>Bacteria</taxon>
        <taxon>Pseudomonadati</taxon>
        <taxon>Verrucomicrobiota</taxon>
        <taxon>Verrucomicrobiia</taxon>
        <taxon>Verrucomicrobiales</taxon>
        <taxon>Verrucomicrobiaceae</taxon>
        <taxon>Oceaniferula</taxon>
    </lineage>
</organism>
<dbReference type="AlphaFoldDB" id="A0A851GH59"/>
<dbReference type="InterPro" id="IPR042072">
    <property type="entry name" value="DsrC-like_C"/>
</dbReference>
<evidence type="ECO:0000256" key="3">
    <source>
        <dbReference type="ARBA" id="ARBA00022490"/>
    </source>
</evidence>